<dbReference type="Pfam" id="PF11255">
    <property type="entry name" value="DUF3054"/>
    <property type="match status" value="1"/>
</dbReference>
<dbReference type="EMBL" id="CP106856">
    <property type="protein sequence ID" value="UYB34704.1"/>
    <property type="molecule type" value="Genomic_DNA"/>
</dbReference>
<protein>
    <submittedName>
        <fullName evidence="2">DUF3054 domain-containing protein</fullName>
    </submittedName>
</protein>
<feature type="transmembrane region" description="Helical" evidence="1">
    <location>
        <begin position="64"/>
        <end position="88"/>
    </location>
</feature>
<reference evidence="2" key="1">
    <citation type="submission" date="2022-09" db="EMBL/GenBank/DDBJ databases">
        <authorList>
            <person name="Li D."/>
            <person name="Cheng J."/>
            <person name="Li Y."/>
        </authorList>
    </citation>
    <scope>NUCLEOTIDE SEQUENCE</scope>
    <source>
        <strain evidence="2">DL</strain>
    </source>
</reference>
<dbReference type="RefSeq" id="WP_263126864.1">
    <property type="nucleotide sequence ID" value="NZ_CP106856.1"/>
</dbReference>
<proteinExistence type="predicted"/>
<dbReference type="Proteomes" id="UP001063368">
    <property type="component" value="Chromosome"/>
</dbReference>
<evidence type="ECO:0000256" key="1">
    <source>
        <dbReference type="SAM" id="Phobius"/>
    </source>
</evidence>
<feature type="transmembrane region" description="Helical" evidence="1">
    <location>
        <begin position="37"/>
        <end position="57"/>
    </location>
</feature>
<feature type="transmembrane region" description="Helical" evidence="1">
    <location>
        <begin position="7"/>
        <end position="25"/>
    </location>
</feature>
<evidence type="ECO:0000313" key="3">
    <source>
        <dbReference type="Proteomes" id="UP001063368"/>
    </source>
</evidence>
<dbReference type="InterPro" id="IPR021414">
    <property type="entry name" value="DUF3054"/>
</dbReference>
<feature type="transmembrane region" description="Helical" evidence="1">
    <location>
        <begin position="94"/>
        <end position="119"/>
    </location>
</feature>
<keyword evidence="1" id="KW-1133">Transmembrane helix</keyword>
<gene>
    <name evidence="2" type="ORF">N9A08_08500</name>
</gene>
<organism evidence="2 3">
    <name type="scientific">Arthrobacter koreensis</name>
    <dbReference type="NCBI Taxonomy" id="199136"/>
    <lineage>
        <taxon>Bacteria</taxon>
        <taxon>Bacillati</taxon>
        <taxon>Actinomycetota</taxon>
        <taxon>Actinomycetes</taxon>
        <taxon>Micrococcales</taxon>
        <taxon>Micrococcaceae</taxon>
        <taxon>Arthrobacter</taxon>
    </lineage>
</organism>
<keyword evidence="1" id="KW-0812">Transmembrane</keyword>
<name>A0ABY6FP12_9MICC</name>
<sequence length="134" mass="14414">MNRPNRLWPVQLAADVVLIVLFAALGRDTHAHGVDPAGVLITASPFIAAALAGWAALRLWRRPVALWPHGILLWLITAGGGLAVRALAGGGTAFSFQLVTFGVLGAFLLLPRLFASLVIRRRTRPDSTRLIHRA</sequence>
<keyword evidence="3" id="KW-1185">Reference proteome</keyword>
<evidence type="ECO:0000313" key="2">
    <source>
        <dbReference type="EMBL" id="UYB34704.1"/>
    </source>
</evidence>
<accession>A0ABY6FP12</accession>
<keyword evidence="1" id="KW-0472">Membrane</keyword>